<name>A0A928YQU7_9SPHI</name>
<dbReference type="Gene3D" id="2.170.130.10">
    <property type="entry name" value="TonB-dependent receptor, plug domain"/>
    <property type="match status" value="1"/>
</dbReference>
<evidence type="ECO:0000259" key="4">
    <source>
        <dbReference type="Pfam" id="PF14905"/>
    </source>
</evidence>
<dbReference type="Gene3D" id="2.40.170.20">
    <property type="entry name" value="TonB-dependent receptor, beta-barrel domain"/>
    <property type="match status" value="1"/>
</dbReference>
<dbReference type="PANTHER" id="PTHR40980">
    <property type="entry name" value="PLUG DOMAIN-CONTAINING PROTEIN"/>
    <property type="match status" value="1"/>
</dbReference>
<accession>A0A928YQU7</accession>
<feature type="domain" description="Outer membrane protein beta-barrel" evidence="4">
    <location>
        <begin position="363"/>
        <end position="766"/>
    </location>
</feature>
<dbReference type="InterPro" id="IPR037066">
    <property type="entry name" value="Plug_dom_sf"/>
</dbReference>
<dbReference type="PANTHER" id="PTHR40980:SF4">
    <property type="entry name" value="TONB-DEPENDENT RECEPTOR-LIKE BETA-BARREL DOMAIN-CONTAINING PROTEIN"/>
    <property type="match status" value="1"/>
</dbReference>
<sequence>MHSIAQQKNNVEGRVIDENQQAIQFATISLFDAKNTLLRTEISDSTGVYQFANLTEGNYSVSVSKMGFQTADQLAITVLGSAQKLNDIVLQSSSITIESAVVQRKVPLIQQKIDRLVVNVAASLMAEGNTALDILEQSPGVHVDDDGNVSLRGKAGVSIMLNGKLTYMSQKDLTNLLRSTPSSNIQTIEIIANPSAKYDAAGTAGIIDIKLKNQTVVGTNGTVFATAGAGRKLRYASGFTLNNRSEKFNIFGNYTHSYRGESETFSFIRNFYNGGNLDKTSTQESTTEEPLYINNFRLGTDYYASESLVLGIAASGNIGSYENKNHSSNRIRNTSNELLSDALTDNNSKDVWNSYQVSATLNKEFEKEGQELSAELFYSGNNYDGNQRLFTDFAALSDADPVIKSYRKSVIESFTKVWMGKVDYVQPLNEKSMLDFGWKSSFVNADNSVLYDTLKNEEWVYDASSSNHFVYDEQIHAAYANYKLTVGKFELQAGLRAEYTKTAGHQLTIDSLVKRDYLQLFPSLFLKQSIGENQHLHFNYSRRVERPDYYDLNPFRFYRDPSVFYEGNPFLQAETTHSFEMGYGHGSMLNAAVFYRRTDHVIADLITQIDATTTTILRPENINKLSNYGFTIASTLEPVRIWSTNNFVTLYKNNYDGQSQGTDFQNGLVSLTANSINTFRLPKAFSVELTGNYQTKTAYGQFVRDPFYTVSAGIQKGIMNNTFHFKLACQDLFKTATYARAVQFENINIYQNTNLDSRIINFTVTYKFGRSDISQRKSNSDDDIQNRIRGAG</sequence>
<dbReference type="InterPro" id="IPR008969">
    <property type="entry name" value="CarboxyPept-like_regulatory"/>
</dbReference>
<dbReference type="SUPFAM" id="SSF56935">
    <property type="entry name" value="Porins"/>
    <property type="match status" value="1"/>
</dbReference>
<comment type="subcellular location">
    <subcellularLocation>
        <location evidence="1">Cell outer membrane</location>
    </subcellularLocation>
</comment>
<dbReference type="AlphaFoldDB" id="A0A928YQU7"/>
<dbReference type="InterPro" id="IPR036942">
    <property type="entry name" value="Beta-barrel_TonB_sf"/>
</dbReference>
<dbReference type="Pfam" id="PF14905">
    <property type="entry name" value="OMP_b-brl_3"/>
    <property type="match status" value="1"/>
</dbReference>
<evidence type="ECO:0000256" key="2">
    <source>
        <dbReference type="ARBA" id="ARBA00023136"/>
    </source>
</evidence>
<evidence type="ECO:0000256" key="3">
    <source>
        <dbReference type="ARBA" id="ARBA00023237"/>
    </source>
</evidence>
<keyword evidence="2" id="KW-0472">Membrane</keyword>
<proteinExistence type="predicted"/>
<keyword evidence="6" id="KW-1185">Reference proteome</keyword>
<protein>
    <recommendedName>
        <fullName evidence="4">Outer membrane protein beta-barrel domain-containing protein</fullName>
    </recommendedName>
</protein>
<organism evidence="5 6">
    <name type="scientific">Sphingobacterium hungaricum</name>
    <dbReference type="NCBI Taxonomy" id="2082723"/>
    <lineage>
        <taxon>Bacteria</taxon>
        <taxon>Pseudomonadati</taxon>
        <taxon>Bacteroidota</taxon>
        <taxon>Sphingobacteriia</taxon>
        <taxon>Sphingobacteriales</taxon>
        <taxon>Sphingobacteriaceae</taxon>
        <taxon>Sphingobacterium</taxon>
    </lineage>
</organism>
<gene>
    <name evidence="5" type="ORF">C4F49_11605</name>
</gene>
<dbReference type="Proteomes" id="UP000616201">
    <property type="component" value="Unassembled WGS sequence"/>
</dbReference>
<evidence type="ECO:0000256" key="1">
    <source>
        <dbReference type="ARBA" id="ARBA00004442"/>
    </source>
</evidence>
<comment type="caution">
    <text evidence="5">The sequence shown here is derived from an EMBL/GenBank/DDBJ whole genome shotgun (WGS) entry which is preliminary data.</text>
</comment>
<evidence type="ECO:0000313" key="5">
    <source>
        <dbReference type="EMBL" id="MBE8714329.1"/>
    </source>
</evidence>
<dbReference type="GO" id="GO:0009279">
    <property type="term" value="C:cell outer membrane"/>
    <property type="evidence" value="ECO:0007669"/>
    <property type="project" value="UniProtKB-SubCell"/>
</dbReference>
<dbReference type="EMBL" id="PRDK01000006">
    <property type="protein sequence ID" value="MBE8714329.1"/>
    <property type="molecule type" value="Genomic_DNA"/>
</dbReference>
<reference evidence="5" key="1">
    <citation type="submission" date="2018-02" db="EMBL/GenBank/DDBJ databases">
        <authorList>
            <person name="Vasarhelyi B.M."/>
            <person name="Deshmukh S."/>
            <person name="Balint B."/>
            <person name="Kukolya J."/>
        </authorList>
    </citation>
    <scope>NUCLEOTIDE SEQUENCE</scope>
    <source>
        <strain evidence="5">KB22</strain>
    </source>
</reference>
<keyword evidence="3" id="KW-0998">Cell outer membrane</keyword>
<dbReference type="InterPro" id="IPR041700">
    <property type="entry name" value="OMP_b-brl_3"/>
</dbReference>
<dbReference type="Pfam" id="PF13620">
    <property type="entry name" value="CarboxypepD_reg"/>
    <property type="match status" value="1"/>
</dbReference>
<dbReference type="SUPFAM" id="SSF49464">
    <property type="entry name" value="Carboxypeptidase regulatory domain-like"/>
    <property type="match status" value="1"/>
</dbReference>
<evidence type="ECO:0000313" key="6">
    <source>
        <dbReference type="Proteomes" id="UP000616201"/>
    </source>
</evidence>
<dbReference type="Gene3D" id="2.60.40.1120">
    <property type="entry name" value="Carboxypeptidase-like, regulatory domain"/>
    <property type="match status" value="1"/>
</dbReference>